<keyword evidence="1" id="KW-1133">Transmembrane helix</keyword>
<feature type="transmembrane region" description="Helical" evidence="1">
    <location>
        <begin position="31"/>
        <end position="50"/>
    </location>
</feature>
<keyword evidence="1" id="KW-0472">Membrane</keyword>
<reference evidence="2 3" key="1">
    <citation type="submission" date="2018-01" db="EMBL/GenBank/DDBJ databases">
        <title>Complete genome sequence of Staphylococcus Scheliferi isolated from human.</title>
        <authorList>
            <person name="Abouelkhair M.A."/>
            <person name="Bemis D.A."/>
            <person name="Kania S.A."/>
        </authorList>
    </citation>
    <scope>NUCLEOTIDE SEQUENCE [LARGE SCALE GENOMIC DNA]</scope>
    <source>
        <strain evidence="2 3">ATCC 43808</strain>
    </source>
</reference>
<keyword evidence="3" id="KW-1185">Reference proteome</keyword>
<comment type="caution">
    <text evidence="2">The sequence shown here is derived from an EMBL/GenBank/DDBJ whole genome shotgun (WGS) entry which is preliminary data.</text>
</comment>
<proteinExistence type="predicted"/>
<sequence>MQTLNSPPTNIRSFIKLYNSYSYIKSLKMQALIYIMTKINIIFINPDIYLEIREYVKKTMIYCHFFSPPFD</sequence>
<keyword evidence="1" id="KW-0812">Transmembrane</keyword>
<gene>
    <name evidence="2" type="ORF">C1O36_04315</name>
</gene>
<evidence type="ECO:0000313" key="2">
    <source>
        <dbReference type="EMBL" id="NHA33752.1"/>
    </source>
</evidence>
<organism evidence="2 3">
    <name type="scientific">Staphylococcus schleiferi</name>
    <dbReference type="NCBI Taxonomy" id="1295"/>
    <lineage>
        <taxon>Bacteria</taxon>
        <taxon>Bacillati</taxon>
        <taxon>Bacillota</taxon>
        <taxon>Bacilli</taxon>
        <taxon>Bacillales</taxon>
        <taxon>Staphylococcaceae</taxon>
        <taxon>Staphylococcus</taxon>
    </lineage>
</organism>
<accession>A0ABX0FY06</accession>
<evidence type="ECO:0000313" key="3">
    <source>
        <dbReference type="Proteomes" id="UP000572988"/>
    </source>
</evidence>
<dbReference type="EMBL" id="POVK01000010">
    <property type="protein sequence ID" value="NHA33752.1"/>
    <property type="molecule type" value="Genomic_DNA"/>
</dbReference>
<dbReference type="Proteomes" id="UP000572988">
    <property type="component" value="Unassembled WGS sequence"/>
</dbReference>
<evidence type="ECO:0000256" key="1">
    <source>
        <dbReference type="SAM" id="Phobius"/>
    </source>
</evidence>
<name>A0ABX0FY06_STASC</name>
<protein>
    <submittedName>
        <fullName evidence="2">Uncharacterized protein</fullName>
    </submittedName>
</protein>